<evidence type="ECO:0000256" key="4">
    <source>
        <dbReference type="ARBA" id="ARBA00023242"/>
    </source>
</evidence>
<evidence type="ECO:0000256" key="1">
    <source>
        <dbReference type="ARBA" id="ARBA00004123"/>
    </source>
</evidence>
<feature type="region of interest" description="Disordered" evidence="5">
    <location>
        <begin position="320"/>
        <end position="348"/>
    </location>
</feature>
<organism evidence="6 7">
    <name type="scientific">Kalanchoe fedtschenkoi</name>
    <name type="common">Lavender scallops</name>
    <name type="synonym">South American air plant</name>
    <dbReference type="NCBI Taxonomy" id="63787"/>
    <lineage>
        <taxon>Eukaryota</taxon>
        <taxon>Viridiplantae</taxon>
        <taxon>Streptophyta</taxon>
        <taxon>Embryophyta</taxon>
        <taxon>Tracheophyta</taxon>
        <taxon>Spermatophyta</taxon>
        <taxon>Magnoliopsida</taxon>
        <taxon>eudicotyledons</taxon>
        <taxon>Gunneridae</taxon>
        <taxon>Pentapetalae</taxon>
        <taxon>Saxifragales</taxon>
        <taxon>Crassulaceae</taxon>
        <taxon>Kalanchoe</taxon>
    </lineage>
</organism>
<feature type="compositionally biased region" description="Low complexity" evidence="5">
    <location>
        <begin position="1191"/>
        <end position="1201"/>
    </location>
</feature>
<feature type="region of interest" description="Disordered" evidence="5">
    <location>
        <begin position="655"/>
        <end position="792"/>
    </location>
</feature>
<dbReference type="EnsemblPlants" id="Kaladp0081s0320.1.v1.1">
    <property type="protein sequence ID" value="Kaladp0081s0320.1.v1.1"/>
    <property type="gene ID" value="Kaladp0081s0320.v1.1"/>
</dbReference>
<feature type="compositionally biased region" description="Polar residues" evidence="5">
    <location>
        <begin position="876"/>
        <end position="886"/>
    </location>
</feature>
<name>A0A7N1A4M3_KALFE</name>
<feature type="compositionally biased region" description="Low complexity" evidence="5">
    <location>
        <begin position="411"/>
        <end position="424"/>
    </location>
</feature>
<dbReference type="GO" id="GO:0000785">
    <property type="term" value="C:chromatin"/>
    <property type="evidence" value="ECO:0007669"/>
    <property type="project" value="TreeGrafter"/>
</dbReference>
<feature type="region of interest" description="Disordered" evidence="5">
    <location>
        <begin position="1001"/>
        <end position="1082"/>
    </location>
</feature>
<feature type="region of interest" description="Disordered" evidence="5">
    <location>
        <begin position="1103"/>
        <end position="1239"/>
    </location>
</feature>
<dbReference type="GO" id="GO:0007064">
    <property type="term" value="P:mitotic sister chromatid cohesion"/>
    <property type="evidence" value="ECO:0007669"/>
    <property type="project" value="InterPro"/>
</dbReference>
<protein>
    <submittedName>
        <fullName evidence="6">Uncharacterized protein</fullName>
    </submittedName>
</protein>
<dbReference type="PANTHER" id="PTHR12663:SF0">
    <property type="entry name" value="PRECOCIOUS DISSOCIATION OF SISTERS 5, ISOFORM A"/>
    <property type="match status" value="1"/>
</dbReference>
<dbReference type="GO" id="GO:0006281">
    <property type="term" value="P:DNA repair"/>
    <property type="evidence" value="ECO:0007669"/>
    <property type="project" value="UniProtKB-KW"/>
</dbReference>
<dbReference type="Gramene" id="Kaladp0081s0320.1.v1.1">
    <property type="protein sequence ID" value="Kaladp0081s0320.1.v1.1"/>
    <property type="gene ID" value="Kaladp0081s0320.v1.1"/>
</dbReference>
<feature type="compositionally biased region" description="Basic and acidic residues" evidence="5">
    <location>
        <begin position="927"/>
        <end position="945"/>
    </location>
</feature>
<dbReference type="Pfam" id="PF20168">
    <property type="entry name" value="PDS5"/>
    <property type="match status" value="1"/>
</dbReference>
<feature type="compositionally biased region" description="Polar residues" evidence="5">
    <location>
        <begin position="445"/>
        <end position="456"/>
    </location>
</feature>
<feature type="compositionally biased region" description="Basic and acidic residues" evidence="5">
    <location>
        <begin position="484"/>
        <end position="507"/>
    </location>
</feature>
<dbReference type="PANTHER" id="PTHR12663">
    <property type="entry name" value="ANDROGEN INDUCED INHIBITOR OF PROLIFERATION AS3 / PDS5-RELATED"/>
    <property type="match status" value="1"/>
</dbReference>
<feature type="region of interest" description="Disordered" evidence="5">
    <location>
        <begin position="366"/>
        <end position="590"/>
    </location>
</feature>
<dbReference type="SMART" id="SM00384">
    <property type="entry name" value="AT_hook"/>
    <property type="match status" value="5"/>
</dbReference>
<accession>A0A7N1A4M3</accession>
<dbReference type="GO" id="GO:0005634">
    <property type="term" value="C:nucleus"/>
    <property type="evidence" value="ECO:0007669"/>
    <property type="project" value="UniProtKB-SubCell"/>
</dbReference>
<dbReference type="InterPro" id="IPR017956">
    <property type="entry name" value="AT_hook_DNA-bd_motif"/>
</dbReference>
<dbReference type="InterPro" id="IPR039776">
    <property type="entry name" value="Pds5"/>
</dbReference>
<proteinExistence type="predicted"/>
<feature type="compositionally biased region" description="Basic and acidic residues" evidence="5">
    <location>
        <begin position="770"/>
        <end position="787"/>
    </location>
</feature>
<dbReference type="AlphaFoldDB" id="A0A7N1A4M3"/>
<dbReference type="Gene3D" id="2.30.30.140">
    <property type="match status" value="1"/>
</dbReference>
<keyword evidence="4" id="KW-0539">Nucleus</keyword>
<comment type="subcellular location">
    <subcellularLocation>
        <location evidence="1">Nucleus</location>
    </subcellularLocation>
</comment>
<keyword evidence="2" id="KW-0227">DNA damage</keyword>
<evidence type="ECO:0000256" key="3">
    <source>
        <dbReference type="ARBA" id="ARBA00023204"/>
    </source>
</evidence>
<feature type="region of interest" description="Disordered" evidence="5">
    <location>
        <begin position="812"/>
        <end position="953"/>
    </location>
</feature>
<dbReference type="Proteomes" id="UP000594263">
    <property type="component" value="Unplaced"/>
</dbReference>
<keyword evidence="3" id="KW-0234">DNA repair</keyword>
<sequence>MPGPEMDIKRELFEAGNRLLKPPDSVDELLALLDRVEHCLTFVEQQPPVEMQDALCPAFKSLITKELIQHPDTDVRVGVTACLTEISRITAPDVPYNDELMKEVFRLTISAFEGLEDNSSKSFGKRASILEMVARVRSCAVLLDLECDGLIVDMFQNFYKCIRGFHTANVFASMESIMTLVIEESEEISNDLLFTLLSVLKKENENASPIARKLGEKVVRNCATRLKASIVDAIKSLKINLLDYDFVVTLACQMTPDHNPLGASSSNGSESNLKDVDEATQEVVAEATPGSTMHRPSNFTVEAAEVAAQTLLEALGASRKPDSNVVVRPTETIQDNAEVGQDTPRSESVLRSELLCLSKSELRSEKIAKKRGRKPKNAVDIMHSDSGKLRRRDGKKGPSELPVSKVIVVTEASEVSPEESSAPDASEKKSDSSNQVVSPIGPVNNAVTIESPSMSESHGKSSRERVKRSKKPESTQEATSSRQATERKASTGSDHTETGSVSSEKDAASGGARDASKSITLVEVKKEPDIEGDSEDNPLRRSDAQLGVTDGTPRTKKRGRPRKDATISTPTGAKDGVSSEGVPKKRSRRRFIAPEDGKEYAEELVGSRIKVWWPQDKVYYDGIIESFDPIRRKHKILYTDNEREVLNLHKEKWKLVKSREGSEKGGATGHSNTRDASDTQAVKKMKTGSSLAGVSGNTDSPLKKRRGRPPKNAVTLAGYDTAAKISQPEGKTKADEANIDSTADAGNPVKSTDTVAERSGLPNLNAEIETSEHDVPENFETQAKKDSTVGTSVMDTVAPKAAVGLDINETFTLGSDEQPDENETAAATATPNRGISDVNVIEEGKAVPPPGLKTEGVDQKMSAFGTEIKRRKRKASSASPAVSGSTEIKHRKRKARTTFGSVSPAVPGGVDVSTKRRRGRPPAKLTPDGESKDLGKQLGERRSLGHSDNGVVVKSEDFPIEVRNVPFMSAPIKVSEHDPNATKSTPDSVRFATKEGVGLAVENSSKSSTGEMKIGSPTILKVKFKNLDPEPKPRRRRARKDSTSPPQLNKDGSIRKPRGRPCKPKVEATKSEGGSNSSVAVHARKADDDFAFAVKSETRILHKGQASLAKDSGVISENDAPNMGGSAVPKDHTPAGAGLSDKQIARNDDDSTPLSKLGAMGTGDLNLGLAMETKGEDGASQKSPKSRTSKDSSATMSSSYSSKEELHGEEAAALEGEEGGKRRRKRSKKPVGGGEAFFS</sequence>
<evidence type="ECO:0000256" key="5">
    <source>
        <dbReference type="SAM" id="MobiDB-lite"/>
    </source>
</evidence>
<keyword evidence="7" id="KW-1185">Reference proteome</keyword>
<feature type="compositionally biased region" description="Polar residues" evidence="5">
    <location>
        <begin position="687"/>
        <end position="700"/>
    </location>
</feature>
<reference evidence="6" key="1">
    <citation type="submission" date="2021-01" db="UniProtKB">
        <authorList>
            <consortium name="EnsemblPlants"/>
        </authorList>
    </citation>
    <scope>IDENTIFICATION</scope>
</reference>
<dbReference type="SUPFAM" id="SSF63748">
    <property type="entry name" value="Tudor/PWWP/MBT"/>
    <property type="match status" value="1"/>
</dbReference>
<dbReference type="GO" id="GO:0003677">
    <property type="term" value="F:DNA binding"/>
    <property type="evidence" value="ECO:0007669"/>
    <property type="project" value="InterPro"/>
</dbReference>
<evidence type="ECO:0000256" key="2">
    <source>
        <dbReference type="ARBA" id="ARBA00022763"/>
    </source>
</evidence>
<evidence type="ECO:0000313" key="7">
    <source>
        <dbReference type="Proteomes" id="UP000594263"/>
    </source>
</evidence>
<evidence type="ECO:0000313" key="6">
    <source>
        <dbReference type="EnsemblPlants" id="Kaladp0081s0320.1.v1.1"/>
    </source>
</evidence>
<dbReference type="CDD" id="cd20404">
    <property type="entry name" value="Tudor_Agenet_AtEML-like"/>
    <property type="match status" value="1"/>
</dbReference>